<keyword evidence="2 4" id="KW-0863">Zinc-finger</keyword>
<organism evidence="6 7">
    <name type="scientific">Mycena maculata</name>
    <dbReference type="NCBI Taxonomy" id="230809"/>
    <lineage>
        <taxon>Eukaryota</taxon>
        <taxon>Fungi</taxon>
        <taxon>Dikarya</taxon>
        <taxon>Basidiomycota</taxon>
        <taxon>Agaricomycotina</taxon>
        <taxon>Agaricomycetes</taxon>
        <taxon>Agaricomycetidae</taxon>
        <taxon>Agaricales</taxon>
        <taxon>Marasmiineae</taxon>
        <taxon>Mycenaceae</taxon>
        <taxon>Mycena</taxon>
    </lineage>
</organism>
<keyword evidence="7" id="KW-1185">Reference proteome</keyword>
<dbReference type="Pfam" id="PF01753">
    <property type="entry name" value="zf-MYND"/>
    <property type="match status" value="1"/>
</dbReference>
<dbReference type="AlphaFoldDB" id="A0AAD7I1U3"/>
<keyword evidence="3" id="KW-0862">Zinc</keyword>
<evidence type="ECO:0000256" key="4">
    <source>
        <dbReference type="PROSITE-ProRule" id="PRU00134"/>
    </source>
</evidence>
<keyword evidence="1" id="KW-0479">Metal-binding</keyword>
<protein>
    <recommendedName>
        <fullName evidence="5">MYND-type domain-containing protein</fullName>
    </recommendedName>
</protein>
<dbReference type="EMBL" id="JARJLG010000170">
    <property type="protein sequence ID" value="KAJ7733076.1"/>
    <property type="molecule type" value="Genomic_DNA"/>
</dbReference>
<dbReference type="SUPFAM" id="SSF144232">
    <property type="entry name" value="HIT/MYND zinc finger-like"/>
    <property type="match status" value="1"/>
</dbReference>
<evidence type="ECO:0000313" key="7">
    <source>
        <dbReference type="Proteomes" id="UP001215280"/>
    </source>
</evidence>
<evidence type="ECO:0000256" key="1">
    <source>
        <dbReference type="ARBA" id="ARBA00022723"/>
    </source>
</evidence>
<comment type="caution">
    <text evidence="6">The sequence shown here is derived from an EMBL/GenBank/DDBJ whole genome shotgun (WGS) entry which is preliminary data.</text>
</comment>
<feature type="domain" description="MYND-type" evidence="5">
    <location>
        <begin position="422"/>
        <end position="462"/>
    </location>
</feature>
<dbReference type="GO" id="GO:0008270">
    <property type="term" value="F:zinc ion binding"/>
    <property type="evidence" value="ECO:0007669"/>
    <property type="project" value="UniProtKB-KW"/>
</dbReference>
<sequence length="556" mass="61576">MTAIHPALLARNTSKLRNSLRPVALAAMNGSSKDVAKLQTLVRNLPHDEAIGLLPVFYANLDPSSIPSLDVLDNIADTSTHFPCIENASTTLHALSANSVVRNPLFPLASAPDLWPRIWKWMEFLELYYDSVPARTISEVMSMRVAQSQILLKFAEHPQTCTEMFVTKGVRRILAAAWMTMVHHMYAADEPATLGVTALPLLALSDMKDLQSLDEVADGCGGSYDALVFTLTKNISQAVANSKSQMAVTSIAPVLLFLRDTFNISPDFVAFLLSHGIVSSLVSALDIDGLQPSTEGVPPQSVQVLCLDTLIQYLNVSPGYPWTVQALQAGLLRRIITFSGNVVTASDARKHSELLLTVLPRTMVFYPVIVEMKKSFSHLETLSRSEQFSRSVLHGPWNILKALVDARAKVLSTWEASGRASSLACYNLKLTKRNFSDVVRTAAYCSRECQRADWLDGHRDECGILLTAHLTYAEVGLPYREKCFIRALLHSDYQRLRLEISMRMLHFMTEHPREYFFVAFDYTVATGVQCLVLPATELGEKGRFRIGGASRGLMAV</sequence>
<dbReference type="PROSITE" id="PS50865">
    <property type="entry name" value="ZF_MYND_2"/>
    <property type="match status" value="1"/>
</dbReference>
<proteinExistence type="predicted"/>
<name>A0AAD7I1U3_9AGAR</name>
<gene>
    <name evidence="6" type="ORF">DFH07DRAFT_968167</name>
</gene>
<evidence type="ECO:0000259" key="5">
    <source>
        <dbReference type="PROSITE" id="PS50865"/>
    </source>
</evidence>
<dbReference type="InterPro" id="IPR002893">
    <property type="entry name" value="Znf_MYND"/>
</dbReference>
<reference evidence="6" key="1">
    <citation type="submission" date="2023-03" db="EMBL/GenBank/DDBJ databases">
        <title>Massive genome expansion in bonnet fungi (Mycena s.s.) driven by repeated elements and novel gene families across ecological guilds.</title>
        <authorList>
            <consortium name="Lawrence Berkeley National Laboratory"/>
            <person name="Harder C.B."/>
            <person name="Miyauchi S."/>
            <person name="Viragh M."/>
            <person name="Kuo A."/>
            <person name="Thoen E."/>
            <person name="Andreopoulos B."/>
            <person name="Lu D."/>
            <person name="Skrede I."/>
            <person name="Drula E."/>
            <person name="Henrissat B."/>
            <person name="Morin E."/>
            <person name="Kohler A."/>
            <person name="Barry K."/>
            <person name="LaButti K."/>
            <person name="Morin E."/>
            <person name="Salamov A."/>
            <person name="Lipzen A."/>
            <person name="Mereny Z."/>
            <person name="Hegedus B."/>
            <person name="Baldrian P."/>
            <person name="Stursova M."/>
            <person name="Weitz H."/>
            <person name="Taylor A."/>
            <person name="Grigoriev I.V."/>
            <person name="Nagy L.G."/>
            <person name="Martin F."/>
            <person name="Kauserud H."/>
        </authorList>
    </citation>
    <scope>NUCLEOTIDE SEQUENCE</scope>
    <source>
        <strain evidence="6">CBHHK188m</strain>
    </source>
</reference>
<accession>A0AAD7I1U3</accession>
<evidence type="ECO:0000256" key="2">
    <source>
        <dbReference type="ARBA" id="ARBA00022771"/>
    </source>
</evidence>
<evidence type="ECO:0000256" key="3">
    <source>
        <dbReference type="ARBA" id="ARBA00022833"/>
    </source>
</evidence>
<evidence type="ECO:0000313" key="6">
    <source>
        <dbReference type="EMBL" id="KAJ7733076.1"/>
    </source>
</evidence>
<dbReference type="Gene3D" id="6.10.140.2220">
    <property type="match status" value="1"/>
</dbReference>
<dbReference type="Proteomes" id="UP001215280">
    <property type="component" value="Unassembled WGS sequence"/>
</dbReference>